<accession>A0A167IMJ5</accession>
<keyword evidence="4" id="KW-1185">Reference proteome</keyword>
<keyword evidence="1" id="KW-0732">Signal</keyword>
<dbReference type="Pfam" id="PF00581">
    <property type="entry name" value="Rhodanese"/>
    <property type="match status" value="1"/>
</dbReference>
<evidence type="ECO:0000256" key="1">
    <source>
        <dbReference type="SAM" id="SignalP"/>
    </source>
</evidence>
<dbReference type="SMART" id="SM00450">
    <property type="entry name" value="RHOD"/>
    <property type="match status" value="1"/>
</dbReference>
<gene>
    <name evidence="3" type="ORF">ULVI_03560</name>
</gene>
<dbReference type="InterPro" id="IPR036873">
    <property type="entry name" value="Rhodanese-like_dom_sf"/>
</dbReference>
<dbReference type="GO" id="GO:0003824">
    <property type="term" value="F:catalytic activity"/>
    <property type="evidence" value="ECO:0007669"/>
    <property type="project" value="InterPro"/>
</dbReference>
<dbReference type="InterPro" id="IPR001763">
    <property type="entry name" value="Rhodanese-like_dom"/>
</dbReference>
<evidence type="ECO:0000259" key="2">
    <source>
        <dbReference type="PROSITE" id="PS50206"/>
    </source>
</evidence>
<dbReference type="AlphaFoldDB" id="A0A167IMJ5"/>
<feature type="domain" description="Rhodanese" evidence="2">
    <location>
        <begin position="47"/>
        <end position="138"/>
    </location>
</feature>
<dbReference type="PANTHER" id="PTHR44542:SF14">
    <property type="entry name" value="PROTEIN HIGH ARSENIC CONTENT 1, MITOCHONDRIAL-RELATED"/>
    <property type="match status" value="1"/>
</dbReference>
<evidence type="ECO:0000313" key="4">
    <source>
        <dbReference type="Proteomes" id="UP000077013"/>
    </source>
</evidence>
<reference evidence="3 4" key="1">
    <citation type="submission" date="2016-02" db="EMBL/GenBank/DDBJ databases">
        <title>Ulvibacter sp. LPB0005, isolated from Thais luteostoma.</title>
        <authorList>
            <person name="Shin S.-K."/>
            <person name="Yi H."/>
        </authorList>
    </citation>
    <scope>NUCLEOTIDE SEQUENCE [LARGE SCALE GENOMIC DNA]</scope>
    <source>
        <strain evidence="3 4">LPB0005</strain>
    </source>
</reference>
<dbReference type="PANTHER" id="PTHR44542">
    <property type="entry name" value="THIOSULFATE SULFURTRANSFERASE 18"/>
    <property type="match status" value="1"/>
</dbReference>
<comment type="caution">
    <text evidence="3">The sequence shown here is derived from an EMBL/GenBank/DDBJ whole genome shotgun (WGS) entry which is preliminary data.</text>
</comment>
<feature type="chain" id="PRO_5007888283" evidence="1">
    <location>
        <begin position="19"/>
        <end position="168"/>
    </location>
</feature>
<dbReference type="Proteomes" id="UP000077013">
    <property type="component" value="Unassembled WGS sequence"/>
</dbReference>
<proteinExistence type="predicted"/>
<evidence type="ECO:0000313" key="3">
    <source>
        <dbReference type="EMBL" id="OAB79828.1"/>
    </source>
</evidence>
<feature type="signal peptide" evidence="1">
    <location>
        <begin position="1"/>
        <end position="18"/>
    </location>
</feature>
<organism evidence="3 4">
    <name type="scientific">Cochleicola gelatinilyticus</name>
    <dbReference type="NCBI Taxonomy" id="1763537"/>
    <lineage>
        <taxon>Bacteria</taxon>
        <taxon>Pseudomonadati</taxon>
        <taxon>Bacteroidota</taxon>
        <taxon>Flavobacteriia</taxon>
        <taxon>Flavobacteriales</taxon>
        <taxon>Flavobacteriaceae</taxon>
        <taxon>Cochleicola</taxon>
    </lineage>
</organism>
<dbReference type="EMBL" id="LRXL01000026">
    <property type="protein sequence ID" value="OAB79828.1"/>
    <property type="molecule type" value="Genomic_DNA"/>
</dbReference>
<dbReference type="STRING" id="1763537.ULVI_03560"/>
<dbReference type="OrthoDB" id="598065at2"/>
<dbReference type="InterPro" id="IPR044684">
    <property type="entry name" value="STR17/STR18/HARC1-like"/>
</dbReference>
<name>A0A167IMJ5_9FLAO</name>
<protein>
    <submittedName>
        <fullName evidence="3">Rhodanese</fullName>
    </submittedName>
</protein>
<dbReference type="CDD" id="cd00158">
    <property type="entry name" value="RHOD"/>
    <property type="match status" value="1"/>
</dbReference>
<dbReference type="PROSITE" id="PS50206">
    <property type="entry name" value="RHODANESE_3"/>
    <property type="match status" value="1"/>
</dbReference>
<dbReference type="RefSeq" id="WP_068589834.1">
    <property type="nucleotide sequence ID" value="NZ_LRXL01000026.1"/>
</dbReference>
<dbReference type="SUPFAM" id="SSF52821">
    <property type="entry name" value="Rhodanese/Cell cycle control phosphatase"/>
    <property type="match status" value="1"/>
</dbReference>
<dbReference type="Gene3D" id="3.40.250.10">
    <property type="entry name" value="Rhodanese-like domain"/>
    <property type="match status" value="1"/>
</dbReference>
<dbReference type="NCBIfam" id="NF045521">
    <property type="entry name" value="rhoda_near_glyco"/>
    <property type="match status" value="1"/>
</dbReference>
<sequence>MRKLLIILFIFVSTATMAQKSIDTLLKQYNTRSIPYISVEELRMLQMNEAVVILDSREEEEFKISHIESSSFIGYTNFSSEEVSEKITNKHAPIIVYCSLGIRSEKIGEKLQKAGFTNVHNLYGGIFEWKNKNYPVIDSTGTETQKIHAFSKAWSKWLTEGEKVYNEE</sequence>